<name>A0ACB9D1A8_CICIN</name>
<reference evidence="2" key="1">
    <citation type="journal article" date="2022" name="Mol. Ecol. Resour.">
        <title>The genomes of chicory, endive, great burdock and yacon provide insights into Asteraceae palaeo-polyploidization history and plant inulin production.</title>
        <authorList>
            <person name="Fan W."/>
            <person name="Wang S."/>
            <person name="Wang H."/>
            <person name="Wang A."/>
            <person name="Jiang F."/>
            <person name="Liu H."/>
            <person name="Zhao H."/>
            <person name="Xu D."/>
            <person name="Zhang Y."/>
        </authorList>
    </citation>
    <scope>NUCLEOTIDE SEQUENCE [LARGE SCALE GENOMIC DNA]</scope>
    <source>
        <strain evidence="2">cv. Punajuju</strain>
    </source>
</reference>
<dbReference type="EMBL" id="CM042013">
    <property type="protein sequence ID" value="KAI3740408.1"/>
    <property type="molecule type" value="Genomic_DNA"/>
</dbReference>
<protein>
    <submittedName>
        <fullName evidence="1">Uncharacterized protein</fullName>
    </submittedName>
</protein>
<evidence type="ECO:0000313" key="2">
    <source>
        <dbReference type="Proteomes" id="UP001055811"/>
    </source>
</evidence>
<keyword evidence="2" id="KW-1185">Reference proteome</keyword>
<proteinExistence type="predicted"/>
<accession>A0ACB9D1A8</accession>
<gene>
    <name evidence="1" type="ORF">L2E82_30837</name>
</gene>
<evidence type="ECO:0000313" key="1">
    <source>
        <dbReference type="EMBL" id="KAI3740408.1"/>
    </source>
</evidence>
<reference evidence="1 2" key="2">
    <citation type="journal article" date="2022" name="Mol. Ecol. Resour.">
        <title>The genomes of chicory, endive, great burdock and yacon provide insights into Asteraceae paleo-polyploidization history and plant inulin production.</title>
        <authorList>
            <person name="Fan W."/>
            <person name="Wang S."/>
            <person name="Wang H."/>
            <person name="Wang A."/>
            <person name="Jiang F."/>
            <person name="Liu H."/>
            <person name="Zhao H."/>
            <person name="Xu D."/>
            <person name="Zhang Y."/>
        </authorList>
    </citation>
    <scope>NUCLEOTIDE SEQUENCE [LARGE SCALE GENOMIC DNA]</scope>
    <source>
        <strain evidence="2">cv. Punajuju</strain>
        <tissue evidence="1">Leaves</tissue>
    </source>
</reference>
<sequence length="173" mass="18841">MARECNSMEAIPGSDKKVSFFKLFSFADRYDVMLMLMGTLGAIGFGMQQPIMSIVFGQLVDTLGTFDNSNSVDKISKVCTVYLYMAMAMGIASFLQKKGRGLLVAEHDGEGEIQATLLDPSMITAIPETPNLYPGFEIDTRLKNIQTENSSSSESLIDFNSTISSSSSSSEQL</sequence>
<organism evidence="1 2">
    <name type="scientific">Cichorium intybus</name>
    <name type="common">Chicory</name>
    <dbReference type="NCBI Taxonomy" id="13427"/>
    <lineage>
        <taxon>Eukaryota</taxon>
        <taxon>Viridiplantae</taxon>
        <taxon>Streptophyta</taxon>
        <taxon>Embryophyta</taxon>
        <taxon>Tracheophyta</taxon>
        <taxon>Spermatophyta</taxon>
        <taxon>Magnoliopsida</taxon>
        <taxon>eudicotyledons</taxon>
        <taxon>Gunneridae</taxon>
        <taxon>Pentapetalae</taxon>
        <taxon>asterids</taxon>
        <taxon>campanulids</taxon>
        <taxon>Asterales</taxon>
        <taxon>Asteraceae</taxon>
        <taxon>Cichorioideae</taxon>
        <taxon>Cichorieae</taxon>
        <taxon>Cichoriinae</taxon>
        <taxon>Cichorium</taxon>
    </lineage>
</organism>
<comment type="caution">
    <text evidence="1">The sequence shown here is derived from an EMBL/GenBank/DDBJ whole genome shotgun (WGS) entry which is preliminary data.</text>
</comment>
<dbReference type="Proteomes" id="UP001055811">
    <property type="component" value="Linkage Group LG05"/>
</dbReference>